<proteinExistence type="predicted"/>
<organism evidence="1 2">
    <name type="scientific">Leucobacter luti</name>
    <dbReference type="NCBI Taxonomy" id="340320"/>
    <lineage>
        <taxon>Bacteria</taxon>
        <taxon>Bacillati</taxon>
        <taxon>Actinomycetota</taxon>
        <taxon>Actinomycetes</taxon>
        <taxon>Micrococcales</taxon>
        <taxon>Microbacteriaceae</taxon>
        <taxon>Leucobacter</taxon>
    </lineage>
</organism>
<name>A0A4Q7TYR7_9MICO</name>
<evidence type="ECO:0000313" key="1">
    <source>
        <dbReference type="EMBL" id="RZT64832.1"/>
    </source>
</evidence>
<dbReference type="RefSeq" id="WP_130454406.1">
    <property type="nucleotide sequence ID" value="NZ_QYAG01000001.1"/>
</dbReference>
<dbReference type="OrthoDB" id="4802815at2"/>
<gene>
    <name evidence="1" type="ORF">EV139_2256</name>
</gene>
<dbReference type="AlphaFoldDB" id="A0A4Q7TYR7"/>
<dbReference type="Proteomes" id="UP000291832">
    <property type="component" value="Unassembled WGS sequence"/>
</dbReference>
<sequence length="172" mass="18794">MPRVDTWPAAVRSAELTRGTLVRCGPGVRLVGWPETPRTRLAALAPWLASGHVAVLRTAAWVWGATRSPGRPLEVSALRHRGAHSMRATEVRVHEYRLSAAEVARFGQFATTGPLRTVADLLRLSAEFTPAHRIACRLLLVAHGLSRAAVLEALAAGPAPQRRRARERLRTL</sequence>
<reference evidence="1 2" key="1">
    <citation type="journal article" date="2015" name="Stand. Genomic Sci.">
        <title>Genomic Encyclopedia of Bacterial and Archaeal Type Strains, Phase III: the genomes of soil and plant-associated and newly described type strains.</title>
        <authorList>
            <person name="Whitman W.B."/>
            <person name="Woyke T."/>
            <person name="Klenk H.P."/>
            <person name="Zhou Y."/>
            <person name="Lilburn T.G."/>
            <person name="Beck B.J."/>
            <person name="De Vos P."/>
            <person name="Vandamme P."/>
            <person name="Eisen J.A."/>
            <person name="Garrity G."/>
            <person name="Hugenholtz P."/>
            <person name="Kyrpides N.C."/>
        </authorList>
    </citation>
    <scope>NUCLEOTIDE SEQUENCE [LARGE SCALE GENOMIC DNA]</scope>
    <source>
        <strain evidence="1 2">RF6</strain>
    </source>
</reference>
<keyword evidence="2" id="KW-1185">Reference proteome</keyword>
<protein>
    <submittedName>
        <fullName evidence="1">Transcriptional regulator with AbiEi antitoxin domain of type IV toxin-antitoxin system</fullName>
    </submittedName>
</protein>
<dbReference type="EMBL" id="SHKI01000005">
    <property type="protein sequence ID" value="RZT64832.1"/>
    <property type="molecule type" value="Genomic_DNA"/>
</dbReference>
<evidence type="ECO:0000313" key="2">
    <source>
        <dbReference type="Proteomes" id="UP000291832"/>
    </source>
</evidence>
<comment type="caution">
    <text evidence="1">The sequence shown here is derived from an EMBL/GenBank/DDBJ whole genome shotgun (WGS) entry which is preliminary data.</text>
</comment>
<accession>A0A4Q7TYR7</accession>